<reference evidence="1 2" key="1">
    <citation type="submission" date="2017-05" db="EMBL/GenBank/DDBJ databases">
        <title>Whole genome sequence of Pseudomonas putida isolate 1312 commercialized as a biostimulant.</title>
        <authorList>
            <person name="Crovadore J."/>
            <person name="Blanc P."/>
            <person name="Chablais R."/>
            <person name="Cochard B."/>
            <person name="Grizard D."/>
            <person name="Lefort F."/>
        </authorList>
    </citation>
    <scope>NUCLEOTIDE SEQUENCE [LARGE SCALE GENOMIC DNA]</scope>
    <source>
        <strain evidence="1 2">1312</strain>
    </source>
</reference>
<gene>
    <name evidence="1" type="ORF">B8W72_25105</name>
</gene>
<dbReference type="EMBL" id="NFSB01000088">
    <property type="protein sequence ID" value="OUM25509.1"/>
    <property type="molecule type" value="Genomic_DNA"/>
</dbReference>
<organism evidence="1 2">
    <name type="scientific">Pseudomonas putida</name>
    <name type="common">Arthrobacter siderocapsulatus</name>
    <dbReference type="NCBI Taxonomy" id="303"/>
    <lineage>
        <taxon>Bacteria</taxon>
        <taxon>Pseudomonadati</taxon>
        <taxon>Pseudomonadota</taxon>
        <taxon>Gammaproteobacteria</taxon>
        <taxon>Pseudomonadales</taxon>
        <taxon>Pseudomonadaceae</taxon>
        <taxon>Pseudomonas</taxon>
    </lineage>
</organism>
<evidence type="ECO:0000313" key="2">
    <source>
        <dbReference type="Proteomes" id="UP000196082"/>
    </source>
</evidence>
<comment type="caution">
    <text evidence="1">The sequence shown here is derived from an EMBL/GenBank/DDBJ whole genome shotgun (WGS) entry which is preliminary data.</text>
</comment>
<name>A0A1Y3KI88_PSEPU</name>
<accession>A0A1Y3KI88</accession>
<sequence>MLKIVPDPPHTLHSLEDALIQAAEHAVCALAISQQAMLMQSKSPAAVLMMATTHELESLRSLIEFALIQAQAPFESRTPH</sequence>
<evidence type="ECO:0000313" key="1">
    <source>
        <dbReference type="EMBL" id="OUM25509.1"/>
    </source>
</evidence>
<dbReference type="RefSeq" id="WP_086978323.1">
    <property type="nucleotide sequence ID" value="NZ_NFSB01000088.1"/>
</dbReference>
<proteinExistence type="predicted"/>
<dbReference type="AlphaFoldDB" id="A0A1Y3KI88"/>
<dbReference type="Proteomes" id="UP000196082">
    <property type="component" value="Unassembled WGS sequence"/>
</dbReference>
<protein>
    <submittedName>
        <fullName evidence="1">Uncharacterized protein</fullName>
    </submittedName>
</protein>